<dbReference type="SUPFAM" id="SSF49785">
    <property type="entry name" value="Galactose-binding domain-like"/>
    <property type="match status" value="2"/>
</dbReference>
<dbReference type="Proteomes" id="UP000612585">
    <property type="component" value="Unassembled WGS sequence"/>
</dbReference>
<feature type="domain" description="Bacterial alpha-L-rhamnosidase N-terminal" evidence="6">
    <location>
        <begin position="518"/>
        <end position="685"/>
    </location>
</feature>
<sequence>MPLTHRRALRPAASPRRRALRPAFLTAVLVAALLVVPFPHAATAAPVSLAGAHWIWYPEGDPRVSVPAASRYFRTTFTVHSGAVSEAQFVVTGDDSVDVWLNGKPVGASPRTGDSWHQALYLDLRANLSTGTNTIAVAARNTADGPAGVLGRLRVVAAGGTTELVTDAAWRSGRDPASGWEQPGFGESGWTPARDSGAYGISPWNSDVSAPNPDAASPLTVASATVERRTDPLGVDAARPRFGWKLASSATGQRQAGYELTVSTTTAHTGDVWSTGRVATAQQVDVAYGGPPLTSLRRYYWRVRVFDAEGRTGAWSATRSFETGLLQSSTQWTADFVGRTATGLDLVGATWIWYPEGDPAAGVPPATRYFRRTFSLPSAPPNAQLVITGDDTADVWVNGVPVSASPRVTDSWRRAAVVDLRGRLVAGTNVIAVAAENTTQSPAGVVAKLTASGGTTIVTDAAWKAFPSAAAGWTTVGFNDGAWPAARAVATYGSGPWASGVAVSGPAPLLRKAFGVTKPVQQARLLTTALGLHETRINGTKVGADVLAPGWTDYTKRLQYKVYDVTPMLRQGDNVLGAWLGNGWYSGSLGFAGNQRYGTQPWYGAQLVVTYTDGTTATVRTDGTWRTAGSPIRSDDLYHGETYDARLAVAGWDQPGFDDSVWEPVQVKAGAKPTLVSQVDNGVTVQRDFAPVAVTQPQPGRWVFDLGQNFTGWTRIAASGPAGTTLTVRHAEVLNPDGTLYTANLRAAQATDRFTLAGTGGTETYEPRFTVHGFRYVEVTGTASAPTVTGRAAWTSGTQLGTLTTSNALVNQVQHNILWGERSNMLTIPTDCPQRDERLGWTGDIAIFAATSTFNVDMQALLDKYTDDLVDAQRADGAFTDVAPNVCCGAGAAGWGDAGVIVPYTLWQRYGDLRVVDENFTAMARWVDYLRATSGADLIRNQTTYGDWLNVNDNTAQDLISTAFFAWSARLVSRMAAATGRTAEAASYGTLADRVAAAFAGRFVAADGTVSGNTQTGYVLALAFGLTGNRTQAVADKLVARVNAAGGHLTVGFLGVENLLPVLADNGHAATAYQILLQPGFPGWGYMNGRGATTIWERWDGIRTDGTFNDPGMNSFNHYGLGSVGDFLYRRVGGLAPAAPGYAALQIAPVVGGGLTSAASAFETPYGRAVSDWSVAGSVVTLRVTVPAGVAASVTVPGAGSVTAPAQAVPMGGRTFHVGAGSYTFTAPV</sequence>
<dbReference type="InterPro" id="IPR012341">
    <property type="entry name" value="6hp_glycosidase-like_sf"/>
</dbReference>
<reference evidence="10" key="1">
    <citation type="submission" date="2021-01" db="EMBL/GenBank/DDBJ databases">
        <title>Whole genome shotgun sequence of Virgisporangium aurantiacum NBRC 16421.</title>
        <authorList>
            <person name="Komaki H."/>
            <person name="Tamura T."/>
        </authorList>
    </citation>
    <scope>NUCLEOTIDE SEQUENCE</scope>
    <source>
        <strain evidence="10">NBRC 16421</strain>
    </source>
</reference>
<dbReference type="Pfam" id="PF05592">
    <property type="entry name" value="Bac_rhamnosid"/>
    <property type="match status" value="1"/>
</dbReference>
<dbReference type="Pfam" id="PF08531">
    <property type="entry name" value="Bac_rhamnosid_N"/>
    <property type="match status" value="1"/>
</dbReference>
<feature type="domain" description="Beta-galactosidase jelly roll" evidence="7">
    <location>
        <begin position="69"/>
        <end position="142"/>
    </location>
</feature>
<comment type="caution">
    <text evidence="10">The sequence shown here is derived from an EMBL/GenBank/DDBJ whole genome shotgun (WGS) entry which is preliminary data.</text>
</comment>
<dbReference type="GO" id="GO:0030596">
    <property type="term" value="F:alpha-L-rhamnosidase activity"/>
    <property type="evidence" value="ECO:0007669"/>
    <property type="project" value="UniProtKB-EC"/>
</dbReference>
<dbReference type="InterPro" id="IPR013737">
    <property type="entry name" value="Bac_rhamnosid_N"/>
</dbReference>
<evidence type="ECO:0000259" key="6">
    <source>
        <dbReference type="Pfam" id="PF08531"/>
    </source>
</evidence>
<dbReference type="InterPro" id="IPR035396">
    <property type="entry name" value="Bac_rhamnosid6H"/>
</dbReference>
<name>A0A8J3Z2Y8_9ACTN</name>
<evidence type="ECO:0000259" key="7">
    <source>
        <dbReference type="Pfam" id="PF13364"/>
    </source>
</evidence>
<keyword evidence="11" id="KW-1185">Reference proteome</keyword>
<evidence type="ECO:0000256" key="3">
    <source>
        <dbReference type="ARBA" id="ARBA00022801"/>
    </source>
</evidence>
<feature type="domain" description="Alpha-L-rhamnosidase six-hairpin glycosidase" evidence="8">
    <location>
        <begin position="799"/>
        <end position="1132"/>
    </location>
</feature>
<keyword evidence="3" id="KW-0378">Hydrolase</keyword>
<evidence type="ECO:0000259" key="9">
    <source>
        <dbReference type="Pfam" id="PF17390"/>
    </source>
</evidence>
<dbReference type="EMBL" id="BOPG01000024">
    <property type="protein sequence ID" value="GIJ56506.1"/>
    <property type="molecule type" value="Genomic_DNA"/>
</dbReference>
<dbReference type="InterPro" id="IPR008902">
    <property type="entry name" value="Rhamnosid_concanavalin"/>
</dbReference>
<comment type="catalytic activity">
    <reaction evidence="1">
        <text>Hydrolysis of terminal non-reducing alpha-L-rhamnose residues in alpha-L-rhamnosides.</text>
        <dbReference type="EC" id="3.2.1.40"/>
    </reaction>
</comment>
<dbReference type="InterPro" id="IPR035398">
    <property type="entry name" value="Bac_rhamnosid_C"/>
</dbReference>
<dbReference type="InterPro" id="IPR025300">
    <property type="entry name" value="BetaGal_jelly_roll_dom"/>
</dbReference>
<gene>
    <name evidence="10" type="ORF">Vau01_040220</name>
</gene>
<dbReference type="Gene3D" id="2.60.420.10">
    <property type="entry name" value="Maltose phosphorylase, domain 3"/>
    <property type="match status" value="1"/>
</dbReference>
<evidence type="ECO:0000256" key="4">
    <source>
        <dbReference type="ARBA" id="ARBA00023295"/>
    </source>
</evidence>
<dbReference type="InterPro" id="IPR016007">
    <property type="entry name" value="Alpha_rhamnosid"/>
</dbReference>
<accession>A0A8J3Z2Y8</accession>
<dbReference type="InterPro" id="IPR013783">
    <property type="entry name" value="Ig-like_fold"/>
</dbReference>
<protein>
    <recommendedName>
        <fullName evidence="2">alpha-L-rhamnosidase</fullName>
        <ecNumber evidence="2">3.2.1.40</ecNumber>
    </recommendedName>
</protein>
<dbReference type="AlphaFoldDB" id="A0A8J3Z2Y8"/>
<dbReference type="InterPro" id="IPR008979">
    <property type="entry name" value="Galactose-bd-like_sf"/>
</dbReference>
<dbReference type="GO" id="GO:0005975">
    <property type="term" value="P:carbohydrate metabolic process"/>
    <property type="evidence" value="ECO:0007669"/>
    <property type="project" value="InterPro"/>
</dbReference>
<dbReference type="Pfam" id="PF17389">
    <property type="entry name" value="Bac_rhamnosid6H"/>
    <property type="match status" value="1"/>
</dbReference>
<feature type="domain" description="Alpha-L-rhamnosidase C-terminal" evidence="9">
    <location>
        <begin position="1134"/>
        <end position="1201"/>
    </location>
</feature>
<dbReference type="Pfam" id="PF17390">
    <property type="entry name" value="Bac_rhamnosid_C"/>
    <property type="match status" value="1"/>
</dbReference>
<keyword evidence="4" id="KW-0326">Glycosidase</keyword>
<dbReference type="EC" id="3.2.1.40" evidence="2"/>
<dbReference type="Gene3D" id="2.60.40.10">
    <property type="entry name" value="Immunoglobulins"/>
    <property type="match status" value="1"/>
</dbReference>
<organism evidence="10 11">
    <name type="scientific">Virgisporangium aurantiacum</name>
    <dbReference type="NCBI Taxonomy" id="175570"/>
    <lineage>
        <taxon>Bacteria</taxon>
        <taxon>Bacillati</taxon>
        <taxon>Actinomycetota</taxon>
        <taxon>Actinomycetes</taxon>
        <taxon>Micromonosporales</taxon>
        <taxon>Micromonosporaceae</taxon>
        <taxon>Virgisporangium</taxon>
    </lineage>
</organism>
<dbReference type="Pfam" id="PF25788">
    <property type="entry name" value="Ig_Rha78A_N"/>
    <property type="match status" value="1"/>
</dbReference>
<dbReference type="Pfam" id="PF13364">
    <property type="entry name" value="BetaGal_ABD2"/>
    <property type="match status" value="1"/>
</dbReference>
<dbReference type="PANTHER" id="PTHR33307">
    <property type="entry name" value="ALPHA-RHAMNOSIDASE (EUROFUNG)"/>
    <property type="match status" value="1"/>
</dbReference>
<evidence type="ECO:0000256" key="1">
    <source>
        <dbReference type="ARBA" id="ARBA00001445"/>
    </source>
</evidence>
<evidence type="ECO:0000313" key="10">
    <source>
        <dbReference type="EMBL" id="GIJ56506.1"/>
    </source>
</evidence>
<dbReference type="SUPFAM" id="SSF48208">
    <property type="entry name" value="Six-hairpin glycosidases"/>
    <property type="match status" value="1"/>
</dbReference>
<dbReference type="RefSeq" id="WP_203994957.1">
    <property type="nucleotide sequence ID" value="NZ_BOPG01000024.1"/>
</dbReference>
<evidence type="ECO:0000313" key="11">
    <source>
        <dbReference type="Proteomes" id="UP000612585"/>
    </source>
</evidence>
<dbReference type="InterPro" id="IPR008928">
    <property type="entry name" value="6-hairpin_glycosidase_sf"/>
</dbReference>
<evidence type="ECO:0000259" key="5">
    <source>
        <dbReference type="Pfam" id="PF05592"/>
    </source>
</evidence>
<dbReference type="Gene3D" id="2.60.120.260">
    <property type="entry name" value="Galactose-binding domain-like"/>
    <property type="match status" value="4"/>
</dbReference>
<proteinExistence type="predicted"/>
<dbReference type="PANTHER" id="PTHR33307:SF6">
    <property type="entry name" value="ALPHA-RHAMNOSIDASE (EUROFUNG)-RELATED"/>
    <property type="match status" value="1"/>
</dbReference>
<evidence type="ECO:0000256" key="2">
    <source>
        <dbReference type="ARBA" id="ARBA00012652"/>
    </source>
</evidence>
<evidence type="ECO:0000259" key="8">
    <source>
        <dbReference type="Pfam" id="PF17389"/>
    </source>
</evidence>
<feature type="domain" description="Alpha-L-rhamnosidase concanavalin-like" evidence="5">
    <location>
        <begin position="697"/>
        <end position="786"/>
    </location>
</feature>
<dbReference type="Gene3D" id="1.50.10.10">
    <property type="match status" value="1"/>
</dbReference>